<accession>A0ABN2GZE1</accession>
<sequence length="188" mass="20068">MIPSADLVARIRSASGDTQEGLARRLAVSYPTINAWERGRSEPTARHRATLEALAAELGIVHEFAVMVIDDDPVTAELVEAAAAEFDGAVTVHSALNGWEGLVTCGAVRPGLLFLDIMMPGIDGLEVARRLPTIPGLDDMRVVFVTASQSPEILSRAAALGNAVLGKPVDLDDLARVIRDTMDESSRR</sequence>
<dbReference type="SUPFAM" id="SSF52172">
    <property type="entry name" value="CheY-like"/>
    <property type="match status" value="1"/>
</dbReference>
<dbReference type="Pfam" id="PF00072">
    <property type="entry name" value="Response_reg"/>
    <property type="match status" value="1"/>
</dbReference>
<dbReference type="PROSITE" id="PS50110">
    <property type="entry name" value="RESPONSE_REGULATORY"/>
    <property type="match status" value="1"/>
</dbReference>
<organism evidence="5 6">
    <name type="scientific">Microbacterium lacus</name>
    <dbReference type="NCBI Taxonomy" id="415217"/>
    <lineage>
        <taxon>Bacteria</taxon>
        <taxon>Bacillati</taxon>
        <taxon>Actinomycetota</taxon>
        <taxon>Actinomycetes</taxon>
        <taxon>Micrococcales</taxon>
        <taxon>Microbacteriaceae</taxon>
        <taxon>Microbacterium</taxon>
    </lineage>
</organism>
<dbReference type="PANTHER" id="PTHR44591:SF3">
    <property type="entry name" value="RESPONSE REGULATORY DOMAIN-CONTAINING PROTEIN"/>
    <property type="match status" value="1"/>
</dbReference>
<dbReference type="RefSeq" id="WP_344054741.1">
    <property type="nucleotide sequence ID" value="NZ_BAAAPK010000001.1"/>
</dbReference>
<dbReference type="SUPFAM" id="SSF47413">
    <property type="entry name" value="lambda repressor-like DNA-binding domains"/>
    <property type="match status" value="1"/>
</dbReference>
<evidence type="ECO:0000259" key="4">
    <source>
        <dbReference type="PROSITE" id="PS50943"/>
    </source>
</evidence>
<dbReference type="InterPro" id="IPR050595">
    <property type="entry name" value="Bact_response_regulator"/>
</dbReference>
<dbReference type="InterPro" id="IPR010982">
    <property type="entry name" value="Lambda_DNA-bd_dom_sf"/>
</dbReference>
<dbReference type="CDD" id="cd00093">
    <property type="entry name" value="HTH_XRE"/>
    <property type="match status" value="1"/>
</dbReference>
<dbReference type="InterPro" id="IPR011006">
    <property type="entry name" value="CheY-like_superfamily"/>
</dbReference>
<evidence type="ECO:0000313" key="5">
    <source>
        <dbReference type="EMBL" id="GAA1678757.1"/>
    </source>
</evidence>
<protein>
    <recommendedName>
        <fullName evidence="7">Response regulator</fullName>
    </recommendedName>
</protein>
<dbReference type="InterPro" id="IPR001789">
    <property type="entry name" value="Sig_transdc_resp-reg_receiver"/>
</dbReference>
<evidence type="ECO:0000259" key="3">
    <source>
        <dbReference type="PROSITE" id="PS50110"/>
    </source>
</evidence>
<name>A0ABN2GZE1_9MICO</name>
<comment type="caution">
    <text evidence="5">The sequence shown here is derived from an EMBL/GenBank/DDBJ whole genome shotgun (WGS) entry which is preliminary data.</text>
</comment>
<dbReference type="Proteomes" id="UP001500596">
    <property type="component" value="Unassembled WGS sequence"/>
</dbReference>
<keyword evidence="1 2" id="KW-0597">Phosphoprotein</keyword>
<feature type="domain" description="HTH cro/C1-type" evidence="4">
    <location>
        <begin position="8"/>
        <end position="64"/>
    </location>
</feature>
<reference evidence="5 6" key="1">
    <citation type="journal article" date="2019" name="Int. J. Syst. Evol. Microbiol.">
        <title>The Global Catalogue of Microorganisms (GCM) 10K type strain sequencing project: providing services to taxonomists for standard genome sequencing and annotation.</title>
        <authorList>
            <consortium name="The Broad Institute Genomics Platform"/>
            <consortium name="The Broad Institute Genome Sequencing Center for Infectious Disease"/>
            <person name="Wu L."/>
            <person name="Ma J."/>
        </authorList>
    </citation>
    <scope>NUCLEOTIDE SEQUENCE [LARGE SCALE GENOMIC DNA]</scope>
    <source>
        <strain evidence="5 6">JCM 15575</strain>
    </source>
</reference>
<feature type="domain" description="Response regulatory" evidence="3">
    <location>
        <begin position="65"/>
        <end position="182"/>
    </location>
</feature>
<evidence type="ECO:0008006" key="7">
    <source>
        <dbReference type="Google" id="ProtNLM"/>
    </source>
</evidence>
<evidence type="ECO:0000313" key="6">
    <source>
        <dbReference type="Proteomes" id="UP001500596"/>
    </source>
</evidence>
<dbReference type="Gene3D" id="1.10.260.40">
    <property type="entry name" value="lambda repressor-like DNA-binding domains"/>
    <property type="match status" value="1"/>
</dbReference>
<gene>
    <name evidence="5" type="ORF">GCM10009807_23310</name>
</gene>
<dbReference type="PANTHER" id="PTHR44591">
    <property type="entry name" value="STRESS RESPONSE REGULATOR PROTEIN 1"/>
    <property type="match status" value="1"/>
</dbReference>
<feature type="modified residue" description="4-aspartylphosphate" evidence="2">
    <location>
        <position position="116"/>
    </location>
</feature>
<dbReference type="Pfam" id="PF01381">
    <property type="entry name" value="HTH_3"/>
    <property type="match status" value="1"/>
</dbReference>
<evidence type="ECO:0000256" key="1">
    <source>
        <dbReference type="ARBA" id="ARBA00022553"/>
    </source>
</evidence>
<dbReference type="EMBL" id="BAAAPK010000001">
    <property type="protein sequence ID" value="GAA1678757.1"/>
    <property type="molecule type" value="Genomic_DNA"/>
</dbReference>
<dbReference type="InterPro" id="IPR001387">
    <property type="entry name" value="Cro/C1-type_HTH"/>
</dbReference>
<dbReference type="PROSITE" id="PS50943">
    <property type="entry name" value="HTH_CROC1"/>
    <property type="match status" value="1"/>
</dbReference>
<dbReference type="Gene3D" id="3.40.50.2300">
    <property type="match status" value="1"/>
</dbReference>
<proteinExistence type="predicted"/>
<evidence type="ECO:0000256" key="2">
    <source>
        <dbReference type="PROSITE-ProRule" id="PRU00169"/>
    </source>
</evidence>
<keyword evidence="6" id="KW-1185">Reference proteome</keyword>
<dbReference type="SMART" id="SM00448">
    <property type="entry name" value="REC"/>
    <property type="match status" value="1"/>
</dbReference>